<keyword evidence="13" id="KW-0408">Iron</keyword>
<dbReference type="AlphaFoldDB" id="A0AAN7QMF9"/>
<dbReference type="GO" id="GO:0004656">
    <property type="term" value="F:procollagen-proline 4-dioxygenase activity"/>
    <property type="evidence" value="ECO:0007669"/>
    <property type="project" value="UniProtKB-EC"/>
</dbReference>
<dbReference type="GO" id="GO:0005829">
    <property type="term" value="C:cytosol"/>
    <property type="evidence" value="ECO:0007669"/>
    <property type="project" value="TreeGrafter"/>
</dbReference>
<evidence type="ECO:0000256" key="18">
    <source>
        <dbReference type="SAM" id="Phobius"/>
    </source>
</evidence>
<evidence type="ECO:0000256" key="13">
    <source>
        <dbReference type="ARBA" id="ARBA00023004"/>
    </source>
</evidence>
<dbReference type="InterPro" id="IPR036188">
    <property type="entry name" value="FAD/NAD-bd_sf"/>
</dbReference>
<comment type="similarity">
    <text evidence="4">Belongs to the P4HA family.</text>
</comment>
<evidence type="ECO:0000256" key="12">
    <source>
        <dbReference type="ARBA" id="ARBA00023002"/>
    </source>
</evidence>
<evidence type="ECO:0000256" key="6">
    <source>
        <dbReference type="ARBA" id="ARBA00022692"/>
    </source>
</evidence>
<comment type="similarity">
    <text evidence="3">Belongs to the Rab GDI family.</text>
</comment>
<evidence type="ECO:0000259" key="19">
    <source>
        <dbReference type="PROSITE" id="PS51471"/>
    </source>
</evidence>
<dbReference type="GO" id="GO:0005968">
    <property type="term" value="C:Rab-protein geranylgeranyltransferase complex"/>
    <property type="evidence" value="ECO:0007669"/>
    <property type="project" value="TreeGrafter"/>
</dbReference>
<keyword evidence="7" id="KW-0479">Metal-binding</keyword>
<dbReference type="SUPFAM" id="SSF54373">
    <property type="entry name" value="FAD-linked reductases, C-terminal domain"/>
    <property type="match status" value="1"/>
</dbReference>
<dbReference type="Pfam" id="PF13640">
    <property type="entry name" value="2OG-FeII_Oxy_3"/>
    <property type="match status" value="1"/>
</dbReference>
<evidence type="ECO:0000313" key="20">
    <source>
        <dbReference type="EMBL" id="KAK4772264.1"/>
    </source>
</evidence>
<evidence type="ECO:0000256" key="7">
    <source>
        <dbReference type="ARBA" id="ARBA00022723"/>
    </source>
</evidence>
<feature type="domain" description="Fe2OG dioxygenase" evidence="19">
    <location>
        <begin position="729"/>
        <end position="834"/>
    </location>
</feature>
<dbReference type="GO" id="GO:0005506">
    <property type="term" value="F:iron ion binding"/>
    <property type="evidence" value="ECO:0007669"/>
    <property type="project" value="InterPro"/>
</dbReference>
<keyword evidence="21" id="KW-1185">Reference proteome</keyword>
<dbReference type="GO" id="GO:0005092">
    <property type="term" value="F:GDP-dissociation inhibitor activity"/>
    <property type="evidence" value="ECO:0007669"/>
    <property type="project" value="InterPro"/>
</dbReference>
<dbReference type="Proteomes" id="UP001346149">
    <property type="component" value="Unassembled WGS sequence"/>
</dbReference>
<evidence type="ECO:0000256" key="14">
    <source>
        <dbReference type="ARBA" id="ARBA00023136"/>
    </source>
</evidence>
<dbReference type="GO" id="GO:0031418">
    <property type="term" value="F:L-ascorbic acid binding"/>
    <property type="evidence" value="ECO:0007669"/>
    <property type="project" value="InterPro"/>
</dbReference>
<evidence type="ECO:0000256" key="10">
    <source>
        <dbReference type="ARBA" id="ARBA00022968"/>
    </source>
</evidence>
<dbReference type="Gene3D" id="3.30.519.10">
    <property type="entry name" value="Guanine Nucleotide Dissociation Inhibitor, domain 2"/>
    <property type="match status" value="1"/>
</dbReference>
<evidence type="ECO:0000256" key="17">
    <source>
        <dbReference type="SAM" id="MobiDB-lite"/>
    </source>
</evidence>
<keyword evidence="14 18" id="KW-0472">Membrane</keyword>
<comment type="cofactor">
    <cofactor evidence="1">
        <name>L-ascorbate</name>
        <dbReference type="ChEBI" id="CHEBI:38290"/>
    </cofactor>
</comment>
<keyword evidence="8" id="KW-0256">Endoplasmic reticulum</keyword>
<sequence>MTEAHPQIDPTNFDLIVLGTGLPESLIAAAASSAGKSVLHLDPNPFYGSHFASLSPDDLSAFLSSSSSPHPPSFPGDDPATVGLATLPLYSDVQISSSSPEVIEEHCRKFSLDLAGPKVLFCADKAVDAILKFGTNHYLEFKAIDASYICIEKGKLMKVPDSRSAIFKDKNLSLMEKNQLMKFFKLVQQHLDPDEDGSAKVSEEDLETPFSEFLGKIGLQQKIKSIIMYSIAMADQNQDNVDISEDILRTKDGIDRLALFHSSMGRFPNASGALIYPSYGQGELPQAFCRRAAVKRCLYVLRMPVVALHIDQDDGQYRGIKLASGQDLFSPRLVLDPSFVVPSQVGSSVEEPVKIRSQKDAEAKVARGICITRASLMPDVSNLLVIYPPRSLCPEQDTAVRVLQLGSTSAVCPPGMFLLYLSAICSDSSQGKTLLNAAISAVEVSQISERNAMNKNEDAEVEKPFILWKATYIQKLCMGKYGSITSTPSSDGNLNYNDLMDATEKLFHSLYPDEAFFPEATSPGNTEDDDDGTSDTVQRTLPLRKEGALPEILDGKLGQAQAEEGLAMAKPKNLRYLGRKASSSTLVFTVLLVFSFAVLILLAIWILSMPSGSSSGPKVHDLTSIVRKTSDWTGDDEGRSESEQWAEVISWEPRAIVYHNFLSKNECEHLIKLATPHMRKSAVVDSATGKRKDSRVRTSSGTFLARGLDKMIQDIEKRIADFTFIPVENGEGLQVLHYEVGQKYEPHFDYFLDEYNTKNGGQRMATLLMYLSDVEEGGETVFPNAKGNFSDGPWWDELSDCGKKGLSVKPKRGDALLFWSMRPDATLDQSSLHG</sequence>
<dbReference type="GO" id="GO:0016192">
    <property type="term" value="P:vesicle-mediated transport"/>
    <property type="evidence" value="ECO:0007669"/>
    <property type="project" value="TreeGrafter"/>
</dbReference>
<evidence type="ECO:0000256" key="5">
    <source>
        <dbReference type="ARBA" id="ARBA00012269"/>
    </source>
</evidence>
<gene>
    <name evidence="20" type="ORF">SAY86_014039</name>
</gene>
<dbReference type="PANTHER" id="PTHR11787:SF4">
    <property type="entry name" value="CHM, RAB ESCORT PROTEIN 1"/>
    <property type="match status" value="1"/>
</dbReference>
<keyword evidence="10" id="KW-0735">Signal-anchor</keyword>
<evidence type="ECO:0000256" key="2">
    <source>
        <dbReference type="ARBA" id="ARBA00004648"/>
    </source>
</evidence>
<dbReference type="InterPro" id="IPR018203">
    <property type="entry name" value="GDP_dissociation_inhibitor"/>
</dbReference>
<keyword evidence="11 18" id="KW-1133">Transmembrane helix</keyword>
<dbReference type="SUPFAM" id="SSF51905">
    <property type="entry name" value="FAD/NAD(P)-binding domain"/>
    <property type="match status" value="1"/>
</dbReference>
<organism evidence="20 21">
    <name type="scientific">Trapa natans</name>
    <name type="common">Water chestnut</name>
    <dbReference type="NCBI Taxonomy" id="22666"/>
    <lineage>
        <taxon>Eukaryota</taxon>
        <taxon>Viridiplantae</taxon>
        <taxon>Streptophyta</taxon>
        <taxon>Embryophyta</taxon>
        <taxon>Tracheophyta</taxon>
        <taxon>Spermatophyta</taxon>
        <taxon>Magnoliopsida</taxon>
        <taxon>eudicotyledons</taxon>
        <taxon>Gunneridae</taxon>
        <taxon>Pentapetalae</taxon>
        <taxon>rosids</taxon>
        <taxon>malvids</taxon>
        <taxon>Myrtales</taxon>
        <taxon>Lythraceae</taxon>
        <taxon>Trapa</taxon>
    </lineage>
</organism>
<evidence type="ECO:0000256" key="15">
    <source>
        <dbReference type="ARBA" id="ARBA00023180"/>
    </source>
</evidence>
<name>A0AAN7QMF9_TRANT</name>
<dbReference type="PRINTS" id="PR00891">
    <property type="entry name" value="RABGDIREP"/>
</dbReference>
<dbReference type="Gene3D" id="3.50.50.60">
    <property type="entry name" value="FAD/NAD(P)-binding domain"/>
    <property type="match status" value="1"/>
</dbReference>
<reference evidence="20 21" key="1">
    <citation type="journal article" date="2023" name="Hortic Res">
        <title>Pangenome of water caltrop reveals structural variations and asymmetric subgenome divergence after allopolyploidization.</title>
        <authorList>
            <person name="Zhang X."/>
            <person name="Chen Y."/>
            <person name="Wang L."/>
            <person name="Yuan Y."/>
            <person name="Fang M."/>
            <person name="Shi L."/>
            <person name="Lu R."/>
            <person name="Comes H.P."/>
            <person name="Ma Y."/>
            <person name="Chen Y."/>
            <person name="Huang G."/>
            <person name="Zhou Y."/>
            <person name="Zheng Z."/>
            <person name="Qiu Y."/>
        </authorList>
    </citation>
    <scope>NUCLEOTIDE SEQUENCE [LARGE SCALE GENOMIC DNA]</scope>
    <source>
        <strain evidence="20">F231</strain>
    </source>
</reference>
<evidence type="ECO:0000256" key="1">
    <source>
        <dbReference type="ARBA" id="ARBA00001961"/>
    </source>
</evidence>
<keyword evidence="15" id="KW-0325">Glycoprotein</keyword>
<dbReference type="GO" id="GO:0005634">
    <property type="term" value="C:nucleus"/>
    <property type="evidence" value="ECO:0007669"/>
    <property type="project" value="TreeGrafter"/>
</dbReference>
<comment type="catalytic activity">
    <reaction evidence="16">
        <text>L-prolyl-[collagen] + 2-oxoglutarate + O2 = trans-4-hydroxy-L-prolyl-[collagen] + succinate + CO2</text>
        <dbReference type="Rhea" id="RHEA:18945"/>
        <dbReference type="Rhea" id="RHEA-COMP:11676"/>
        <dbReference type="Rhea" id="RHEA-COMP:11680"/>
        <dbReference type="ChEBI" id="CHEBI:15379"/>
        <dbReference type="ChEBI" id="CHEBI:16526"/>
        <dbReference type="ChEBI" id="CHEBI:16810"/>
        <dbReference type="ChEBI" id="CHEBI:30031"/>
        <dbReference type="ChEBI" id="CHEBI:50342"/>
        <dbReference type="ChEBI" id="CHEBI:61965"/>
        <dbReference type="EC" id="1.14.11.2"/>
    </reaction>
</comment>
<dbReference type="GO" id="GO:0007264">
    <property type="term" value="P:small GTPase-mediated signal transduction"/>
    <property type="evidence" value="ECO:0007669"/>
    <property type="project" value="InterPro"/>
</dbReference>
<dbReference type="PROSITE" id="PS51471">
    <property type="entry name" value="FE2OG_OXY"/>
    <property type="match status" value="1"/>
</dbReference>
<dbReference type="EMBL" id="JAXQNO010000020">
    <property type="protein sequence ID" value="KAK4772264.1"/>
    <property type="molecule type" value="Genomic_DNA"/>
</dbReference>
<dbReference type="FunFam" id="2.60.120.620:FF:000002">
    <property type="entry name" value="Prolyl 4-hydroxylase 4"/>
    <property type="match status" value="1"/>
</dbReference>
<evidence type="ECO:0000256" key="9">
    <source>
        <dbReference type="ARBA" id="ARBA00022964"/>
    </source>
</evidence>
<evidence type="ECO:0000256" key="16">
    <source>
        <dbReference type="ARBA" id="ARBA00049169"/>
    </source>
</evidence>
<dbReference type="PANTHER" id="PTHR11787">
    <property type="entry name" value="RAB GDP-DISSOCIATION INHIBITOR"/>
    <property type="match status" value="1"/>
</dbReference>
<dbReference type="InterPro" id="IPR006620">
    <property type="entry name" value="Pro_4_hyd_alph"/>
</dbReference>
<dbReference type="Gene3D" id="1.10.405.10">
    <property type="entry name" value="Guanine Nucleotide Dissociation Inhibitor, domain 1"/>
    <property type="match status" value="1"/>
</dbReference>
<dbReference type="SMART" id="SM00702">
    <property type="entry name" value="P4Hc"/>
    <property type="match status" value="1"/>
</dbReference>
<evidence type="ECO:0000256" key="3">
    <source>
        <dbReference type="ARBA" id="ARBA00005593"/>
    </source>
</evidence>
<evidence type="ECO:0000256" key="11">
    <source>
        <dbReference type="ARBA" id="ARBA00022989"/>
    </source>
</evidence>
<dbReference type="GO" id="GO:0005789">
    <property type="term" value="C:endoplasmic reticulum membrane"/>
    <property type="evidence" value="ECO:0007669"/>
    <property type="project" value="UniProtKB-SubCell"/>
</dbReference>
<dbReference type="InterPro" id="IPR044862">
    <property type="entry name" value="Pro_4_hyd_alph_FE2OG_OXY"/>
</dbReference>
<protein>
    <recommendedName>
        <fullName evidence="5">procollagen-proline 4-dioxygenase</fullName>
        <ecNumber evidence="5">1.14.11.2</ecNumber>
    </recommendedName>
</protein>
<dbReference type="EC" id="1.14.11.2" evidence="5"/>
<dbReference type="InterPro" id="IPR005123">
    <property type="entry name" value="Oxoglu/Fe-dep_dioxygenase_dom"/>
</dbReference>
<comment type="subcellular location">
    <subcellularLocation>
        <location evidence="2">Endoplasmic reticulum membrane</location>
        <topology evidence="2">Single-pass type II membrane protein</topology>
    </subcellularLocation>
</comment>
<evidence type="ECO:0000313" key="21">
    <source>
        <dbReference type="Proteomes" id="UP001346149"/>
    </source>
</evidence>
<comment type="caution">
    <text evidence="20">The sequence shown here is derived from an EMBL/GenBank/DDBJ whole genome shotgun (WGS) entry which is preliminary data.</text>
</comment>
<accession>A0AAN7QMF9</accession>
<keyword evidence="9" id="KW-0223">Dioxygenase</keyword>
<feature type="transmembrane region" description="Helical" evidence="18">
    <location>
        <begin position="586"/>
        <end position="608"/>
    </location>
</feature>
<dbReference type="Gene3D" id="2.60.120.620">
    <property type="entry name" value="q2cbj1_9rhob like domain"/>
    <property type="match status" value="1"/>
</dbReference>
<feature type="region of interest" description="Disordered" evidence="17">
    <location>
        <begin position="518"/>
        <end position="541"/>
    </location>
</feature>
<evidence type="ECO:0000256" key="8">
    <source>
        <dbReference type="ARBA" id="ARBA00022824"/>
    </source>
</evidence>
<evidence type="ECO:0000256" key="4">
    <source>
        <dbReference type="ARBA" id="ARBA00006511"/>
    </source>
</evidence>
<keyword evidence="12" id="KW-0560">Oxidoreductase</keyword>
<proteinExistence type="inferred from homology"/>
<keyword evidence="6 18" id="KW-0812">Transmembrane</keyword>
<dbReference type="Pfam" id="PF00996">
    <property type="entry name" value="GDI"/>
    <property type="match status" value="2"/>
</dbReference>